<evidence type="ECO:0000256" key="1">
    <source>
        <dbReference type="SAM" id="Phobius"/>
    </source>
</evidence>
<evidence type="ECO:0000313" key="3">
    <source>
        <dbReference type="Proteomes" id="UP000322080"/>
    </source>
</evidence>
<keyword evidence="1" id="KW-0472">Membrane</keyword>
<name>A0A5D0RKQ8_9RHOB</name>
<proteinExistence type="predicted"/>
<dbReference type="RefSeq" id="WP_148376972.1">
    <property type="nucleotide sequence ID" value="NZ_VSIY01000004.1"/>
</dbReference>
<accession>A0A5D0RKQ8</accession>
<keyword evidence="1" id="KW-0812">Transmembrane</keyword>
<dbReference type="InterPro" id="IPR011088">
    <property type="entry name" value="Phage_phiNM3_A0EWY4"/>
</dbReference>
<keyword evidence="3" id="KW-1185">Reference proteome</keyword>
<dbReference type="AlphaFoldDB" id="A0A5D0RKQ8"/>
<gene>
    <name evidence="2" type="ORF">FVF75_05640</name>
</gene>
<dbReference type="Proteomes" id="UP000322080">
    <property type="component" value="Unassembled WGS sequence"/>
</dbReference>
<dbReference type="Pfam" id="PF07509">
    <property type="entry name" value="DUF1523"/>
    <property type="match status" value="1"/>
</dbReference>
<reference evidence="2 3" key="1">
    <citation type="submission" date="2019-08" db="EMBL/GenBank/DDBJ databases">
        <title>Identification of a novel species of the genus Boseongicola.</title>
        <authorList>
            <person name="Zhang X.-Q."/>
        </authorList>
    </citation>
    <scope>NUCLEOTIDE SEQUENCE [LARGE SCALE GENOMIC DNA]</scope>
    <source>
        <strain evidence="2 3">HY14</strain>
    </source>
</reference>
<organism evidence="2 3">
    <name type="scientific">Maritimibacter fusiformis</name>
    <dbReference type="NCBI Taxonomy" id="2603819"/>
    <lineage>
        <taxon>Bacteria</taxon>
        <taxon>Pseudomonadati</taxon>
        <taxon>Pseudomonadota</taxon>
        <taxon>Alphaproteobacteria</taxon>
        <taxon>Rhodobacterales</taxon>
        <taxon>Roseobacteraceae</taxon>
        <taxon>Maritimibacter</taxon>
    </lineage>
</organism>
<evidence type="ECO:0000313" key="2">
    <source>
        <dbReference type="EMBL" id="TYB82210.1"/>
    </source>
</evidence>
<sequence>MRTAKNVILGLVAFVILALFHYVLPQHDVARITGTEIIRMDFSRVNRLFFAQKDSGNVELTTRDVRLINTVRKKTFLLGFIQRKKEGVMVYRNEDTGWIWPPYFKFDSADLQAEALANLSSPDNEQWVVITHYGWRNRFFTIYPNAVAIRPVAGPDVTVIPWFNIFFFVFLGVAVLFVRAMWLQFRERTVDPALEDTRDAWEKVDAYADEKRGRLSRWFGTWRGK</sequence>
<protein>
    <submittedName>
        <fullName evidence="2">DUF1523 family protein</fullName>
    </submittedName>
</protein>
<feature type="transmembrane region" description="Helical" evidence="1">
    <location>
        <begin position="159"/>
        <end position="178"/>
    </location>
</feature>
<comment type="caution">
    <text evidence="2">The sequence shown here is derived from an EMBL/GenBank/DDBJ whole genome shotgun (WGS) entry which is preliminary data.</text>
</comment>
<dbReference type="EMBL" id="VSIY01000004">
    <property type="protein sequence ID" value="TYB82210.1"/>
    <property type="molecule type" value="Genomic_DNA"/>
</dbReference>
<keyword evidence="1" id="KW-1133">Transmembrane helix</keyword>